<keyword evidence="3" id="KW-1185">Reference proteome</keyword>
<dbReference type="AlphaFoldDB" id="A0A2N8LDE5"/>
<dbReference type="OrthoDB" id="2207022at2"/>
<reference evidence="2 3" key="1">
    <citation type="submission" date="2015-12" db="EMBL/GenBank/DDBJ databases">
        <title>Streptococcus penaeicida sp. nov.</title>
        <authorList>
            <person name="Gomez-Gil B."/>
            <person name="Morales-Covarrubias M."/>
        </authorList>
    </citation>
    <scope>NUCLEOTIDE SEQUENCE [LARGE SCALE GENOMIC DNA]</scope>
    <source>
        <strain evidence="2 3">CAIM 1838</strain>
    </source>
</reference>
<keyword evidence="1" id="KW-0812">Transmembrane</keyword>
<comment type="caution">
    <text evidence="2">The sequence shown here is derived from an EMBL/GenBank/DDBJ whole genome shotgun (WGS) entry which is preliminary data.</text>
</comment>
<proteinExistence type="predicted"/>
<dbReference type="InterPro" id="IPR018674">
    <property type="entry name" value="DUF2142_membrane"/>
</dbReference>
<dbReference type="RefSeq" id="WP_102777013.1">
    <property type="nucleotide sequence ID" value="NZ_CBCSGP010000008.1"/>
</dbReference>
<accession>A0A2N8LDE5</accession>
<organism evidence="2 3">
    <name type="scientific">Streptococcus penaeicida</name>
    <dbReference type="NCBI Taxonomy" id="1765960"/>
    <lineage>
        <taxon>Bacteria</taxon>
        <taxon>Bacillati</taxon>
        <taxon>Bacillota</taxon>
        <taxon>Bacilli</taxon>
        <taxon>Lactobacillales</taxon>
        <taxon>Streptococcaceae</taxon>
        <taxon>Streptococcus</taxon>
    </lineage>
</organism>
<feature type="transmembrane region" description="Helical" evidence="1">
    <location>
        <begin position="428"/>
        <end position="451"/>
    </location>
</feature>
<dbReference type="EMBL" id="LOCM01000011">
    <property type="protein sequence ID" value="PND48188.1"/>
    <property type="molecule type" value="Genomic_DNA"/>
</dbReference>
<feature type="transmembrane region" description="Helical" evidence="1">
    <location>
        <begin position="218"/>
        <end position="247"/>
    </location>
</feature>
<feature type="transmembrane region" description="Helical" evidence="1">
    <location>
        <begin position="362"/>
        <end position="379"/>
    </location>
</feature>
<feature type="transmembrane region" description="Helical" evidence="1">
    <location>
        <begin position="131"/>
        <end position="155"/>
    </location>
</feature>
<evidence type="ECO:0008006" key="4">
    <source>
        <dbReference type="Google" id="ProtNLM"/>
    </source>
</evidence>
<feature type="transmembrane region" description="Helical" evidence="1">
    <location>
        <begin position="267"/>
        <end position="288"/>
    </location>
</feature>
<evidence type="ECO:0000256" key="1">
    <source>
        <dbReference type="SAM" id="Phobius"/>
    </source>
</evidence>
<protein>
    <recommendedName>
        <fullName evidence="4">Beta-carotene 15,15'-monooxygenase</fullName>
    </recommendedName>
</protein>
<name>A0A2N8LDE5_9STRE</name>
<dbReference type="Pfam" id="PF09913">
    <property type="entry name" value="DUF2142"/>
    <property type="match status" value="1"/>
</dbReference>
<sequence length="452" mass="51383">MKKTYISYIETLFSDKTIHKTFLVVGLMITMTFSFLMPFFNEPDGQYHLAVSGRIANSVIDTSKYGEYDIISGMKSQKDSYKDGTRFEKYYLNKASFVSWKDAPREVNYSVVNFVYWGHVLPAIGLKLGQFIYPSMGVMITFARLLTSFLSVIALTFIIKSLKNAKMIFFAVFLSPVSLNSFASLSYDATGFVITAWLVSQLINILSDRMISKKRLILLAITTFLALIGCKQNYWLILGLIPIVLLYTNHVKAVHLRSKVLNVLELISKNLVLKLVVAVFILAGFYVISRSHGGLLVVIRRYLMTFGYNYSGTQLLSNDITSWLAAPYPSYNFIPTWVSAVWYLLFFAVLFTEEKFVKSRKIGLIFLMTFFVGIFGVYFIMLEYNGARTSYIEGVQGRYFTPTLVLLQVFASSIKLRIEQYGQKIIPIALLCLILVSNGLLLFDTVISLILR</sequence>
<gene>
    <name evidence="2" type="ORF">AT575_02485</name>
</gene>
<keyword evidence="1" id="KW-1133">Transmembrane helix</keyword>
<feature type="transmembrane region" description="Helical" evidence="1">
    <location>
        <begin position="331"/>
        <end position="350"/>
    </location>
</feature>
<evidence type="ECO:0000313" key="2">
    <source>
        <dbReference type="EMBL" id="PND48188.1"/>
    </source>
</evidence>
<dbReference type="Proteomes" id="UP000235963">
    <property type="component" value="Unassembled WGS sequence"/>
</dbReference>
<feature type="transmembrane region" description="Helical" evidence="1">
    <location>
        <begin position="21"/>
        <end position="40"/>
    </location>
</feature>
<feature type="transmembrane region" description="Helical" evidence="1">
    <location>
        <begin position="399"/>
        <end position="416"/>
    </location>
</feature>
<keyword evidence="1" id="KW-0472">Membrane</keyword>
<evidence type="ECO:0000313" key="3">
    <source>
        <dbReference type="Proteomes" id="UP000235963"/>
    </source>
</evidence>